<sequence>MSDTQKLNIDQTTDEIKDKSSVDYDKVQGLDLTTNATQEPLPELRPDDYQDDYFPGEEYLAKQNFQQEPLPESRPDDYEDGYLPGEENFAQRKNPVGFAKSKQVAEAQYANSGTAIG</sequence>
<keyword evidence="2" id="KW-1185">Reference proteome</keyword>
<name>A0A914DB74_9BILA</name>
<evidence type="ECO:0000256" key="1">
    <source>
        <dbReference type="SAM" id="MobiDB-lite"/>
    </source>
</evidence>
<dbReference type="AlphaFoldDB" id="A0A914DB74"/>
<evidence type="ECO:0000313" key="3">
    <source>
        <dbReference type="WBParaSite" id="ACRNAN_scaffold2176.g17991.t1"/>
    </source>
</evidence>
<proteinExistence type="predicted"/>
<evidence type="ECO:0000313" key="2">
    <source>
        <dbReference type="Proteomes" id="UP000887540"/>
    </source>
</evidence>
<reference evidence="3" key="1">
    <citation type="submission" date="2022-11" db="UniProtKB">
        <authorList>
            <consortium name="WormBaseParasite"/>
        </authorList>
    </citation>
    <scope>IDENTIFICATION</scope>
</reference>
<dbReference type="WBParaSite" id="ACRNAN_scaffold2176.g17991.t1">
    <property type="protein sequence ID" value="ACRNAN_scaffold2176.g17991.t1"/>
    <property type="gene ID" value="ACRNAN_scaffold2176.g17991"/>
</dbReference>
<organism evidence="2 3">
    <name type="scientific">Acrobeloides nanus</name>
    <dbReference type="NCBI Taxonomy" id="290746"/>
    <lineage>
        <taxon>Eukaryota</taxon>
        <taxon>Metazoa</taxon>
        <taxon>Ecdysozoa</taxon>
        <taxon>Nematoda</taxon>
        <taxon>Chromadorea</taxon>
        <taxon>Rhabditida</taxon>
        <taxon>Tylenchina</taxon>
        <taxon>Cephalobomorpha</taxon>
        <taxon>Cephaloboidea</taxon>
        <taxon>Cephalobidae</taxon>
        <taxon>Acrobeloides</taxon>
    </lineage>
</organism>
<protein>
    <submittedName>
        <fullName evidence="3">Uncharacterized protein</fullName>
    </submittedName>
</protein>
<accession>A0A914DB74</accession>
<feature type="region of interest" description="Disordered" evidence="1">
    <location>
        <begin position="63"/>
        <end position="94"/>
    </location>
</feature>
<dbReference type="Proteomes" id="UP000887540">
    <property type="component" value="Unplaced"/>
</dbReference>